<keyword evidence="2" id="KW-1185">Reference proteome</keyword>
<dbReference type="EMBL" id="MW394391">
    <property type="protein sequence ID" value="QQV92239.1"/>
    <property type="molecule type" value="Genomic_DNA"/>
</dbReference>
<organism evidence="1 2">
    <name type="scientific">Klebsiella phage vB_KpM_FBKp24</name>
    <dbReference type="NCBI Taxonomy" id="2801834"/>
    <lineage>
        <taxon>Viruses</taxon>
        <taxon>Duplodnaviria</taxon>
        <taxon>Heunggongvirae</taxon>
        <taxon>Uroviricota</taxon>
        <taxon>Caudoviricetes</taxon>
        <taxon>Chimalliviridae</taxon>
        <taxon>Maaswegvirus</taxon>
        <taxon>Maaswegvirus Kp24</taxon>
    </lineage>
</organism>
<reference evidence="1 2" key="1">
    <citation type="submission" date="2020-12" db="EMBL/GenBank/DDBJ databases">
        <title>Genomic characterization of four novel bacteriophages infecting Klebsiella pneumoniae.</title>
        <authorList>
            <person name="Estrada Bonilla B."/>
            <person name="Costa A.R."/>
            <person name="van Rossum T."/>
            <person name="Hagedoorn S."/>
            <person name="Wallinga H."/>
            <person name="Xiao M."/>
            <person name="Song W."/>
            <person name="Haas P.-J."/>
            <person name="Nobrega F.L."/>
            <person name="Brouns S.J.J."/>
        </authorList>
    </citation>
    <scope>NUCLEOTIDE SEQUENCE [LARGE SCALE GENOMIC DNA]</scope>
</reference>
<protein>
    <submittedName>
        <fullName evidence="1">Uncharacterized protein</fullName>
    </submittedName>
</protein>
<evidence type="ECO:0000313" key="2">
    <source>
        <dbReference type="Proteomes" id="UP000596381"/>
    </source>
</evidence>
<name>A0A7U0GBL3_9CAUD</name>
<evidence type="ECO:0000313" key="1">
    <source>
        <dbReference type="EMBL" id="QQV92239.1"/>
    </source>
</evidence>
<sequence>MATVHPSLNGHGYTKNPYVIADELFASSIWAKSSQSDIYNGQIVSLDAMIQLYSEDPNALCTEMTEKYTTLFSTHFSDVKVLVTPEIDETKDTFGVIFKVRFTRDGKSYDFSRIIEYYNGVIKAVLGILDND</sequence>
<proteinExistence type="predicted"/>
<gene>
    <name evidence="1" type="ORF">vBKpMFBKp24_080</name>
</gene>
<accession>A0A7U0GBL3</accession>
<dbReference type="Proteomes" id="UP000596381">
    <property type="component" value="Segment"/>
</dbReference>